<name>X0Z739_9ZZZZ</name>
<accession>X0Z739</accession>
<feature type="non-terminal residue" evidence="1">
    <location>
        <position position="1"/>
    </location>
</feature>
<dbReference type="EMBL" id="BART01000126">
    <property type="protein sequence ID" value="GAG65195.1"/>
    <property type="molecule type" value="Genomic_DNA"/>
</dbReference>
<comment type="caution">
    <text evidence="1">The sequence shown here is derived from an EMBL/GenBank/DDBJ whole genome shotgun (WGS) entry which is preliminary data.</text>
</comment>
<proteinExistence type="predicted"/>
<sequence length="162" mass="19213">ALLDLAKVLIDEGDDEKAQKYLETIKENIDRYIIGVLWDEEFGAFKFSEIDYYTPDIIRFVGWNAFIFEFLTRKVENDFSYKPNKFKLNFLATKNYYYVEGKRFVFILGIKPLRSLILYFAIKRVNIALIYVSANQLEKLLVRVLPTWVKNMIKKVVEVCKK</sequence>
<reference evidence="1" key="1">
    <citation type="journal article" date="2014" name="Front. Microbiol.">
        <title>High frequency of phylogenetically diverse reductive dehalogenase-homologous genes in deep subseafloor sedimentary metagenomes.</title>
        <authorList>
            <person name="Kawai M."/>
            <person name="Futagami T."/>
            <person name="Toyoda A."/>
            <person name="Takaki Y."/>
            <person name="Nishi S."/>
            <person name="Hori S."/>
            <person name="Arai W."/>
            <person name="Tsubouchi T."/>
            <person name="Morono Y."/>
            <person name="Uchiyama I."/>
            <person name="Ito T."/>
            <person name="Fujiyama A."/>
            <person name="Inagaki F."/>
            <person name="Takami H."/>
        </authorList>
    </citation>
    <scope>NUCLEOTIDE SEQUENCE</scope>
    <source>
        <strain evidence="1">Expedition CK06-06</strain>
    </source>
</reference>
<protein>
    <submittedName>
        <fullName evidence="1">Uncharacterized protein</fullName>
    </submittedName>
</protein>
<gene>
    <name evidence="1" type="ORF">S01H4_00815</name>
</gene>
<organism evidence="1">
    <name type="scientific">marine sediment metagenome</name>
    <dbReference type="NCBI Taxonomy" id="412755"/>
    <lineage>
        <taxon>unclassified sequences</taxon>
        <taxon>metagenomes</taxon>
        <taxon>ecological metagenomes</taxon>
    </lineage>
</organism>
<evidence type="ECO:0000313" key="1">
    <source>
        <dbReference type="EMBL" id="GAG65195.1"/>
    </source>
</evidence>
<dbReference type="AlphaFoldDB" id="X0Z739"/>